<dbReference type="AlphaFoldDB" id="A0A0S2IR89"/>
<gene>
    <name evidence="1" type="ORF">LBBP_01901</name>
</gene>
<dbReference type="PATRIC" id="fig|280505.15.peg.1864"/>
<dbReference type="EMBL" id="CP012029">
    <property type="protein sequence ID" value="ALO26178.1"/>
    <property type="molecule type" value="Genomic_DNA"/>
</dbReference>
<protein>
    <submittedName>
        <fullName evidence="1">Uncharacterized protein</fullName>
    </submittedName>
</protein>
<accession>A0A0S2IR89</accession>
<evidence type="ECO:0000313" key="1">
    <source>
        <dbReference type="EMBL" id="ALO26178.1"/>
    </source>
</evidence>
<name>A0A0S2IR89_LEPBO</name>
<reference evidence="1 2" key="1">
    <citation type="journal article" date="2015" name="PLoS Negl. Trop. Dis.">
        <title>Distribution of Plasmids in Distinct Leptospira Pathogenic Species.</title>
        <authorList>
            <person name="Wang Y."/>
            <person name="Zhuang X."/>
            <person name="Zhong Y."/>
            <person name="Zhang C."/>
            <person name="Zhang Y."/>
            <person name="Zeng L."/>
            <person name="Zhu Y."/>
            <person name="He P."/>
            <person name="Dong K."/>
            <person name="Pal U."/>
            <person name="Guo X."/>
            <person name="Qin J."/>
        </authorList>
    </citation>
    <scope>NUCLEOTIDE SEQUENCE [LARGE SCALE GENOMIC DNA]</scope>
    <source>
        <strain evidence="1 2">56604</strain>
    </source>
</reference>
<sequence>MARKFFKFYIGIFEKEITTRTYENNTMMSLFQKLECWIFFKRADNSELDLSFENFYIFAKIVR</sequence>
<organism evidence="1">
    <name type="scientific">Leptospira borgpetersenii serovar Ballum</name>
    <dbReference type="NCBI Taxonomy" id="280505"/>
    <lineage>
        <taxon>Bacteria</taxon>
        <taxon>Pseudomonadati</taxon>
        <taxon>Spirochaetota</taxon>
        <taxon>Spirochaetia</taxon>
        <taxon>Leptospirales</taxon>
        <taxon>Leptospiraceae</taxon>
        <taxon>Leptospira</taxon>
    </lineage>
</organism>
<evidence type="ECO:0000313" key="2">
    <source>
        <dbReference type="Proteomes" id="UP000058857"/>
    </source>
</evidence>
<dbReference type="Proteomes" id="UP000058857">
    <property type="component" value="Chromosome 1"/>
</dbReference>
<proteinExistence type="predicted"/>